<comment type="caution">
    <text evidence="3">The sequence shown here is derived from an EMBL/GenBank/DDBJ whole genome shotgun (WGS) entry which is preliminary data.</text>
</comment>
<evidence type="ECO:0000256" key="1">
    <source>
        <dbReference type="ARBA" id="ARBA00022737"/>
    </source>
</evidence>
<evidence type="ECO:0000313" key="4">
    <source>
        <dbReference type="Proteomes" id="UP000316316"/>
    </source>
</evidence>
<name>A0A8B5VU39_ENTAV</name>
<dbReference type="Pfam" id="PF03123">
    <property type="entry name" value="CAT_RBD"/>
    <property type="match status" value="1"/>
</dbReference>
<dbReference type="Pfam" id="PF00874">
    <property type="entry name" value="PRD"/>
    <property type="match status" value="2"/>
</dbReference>
<dbReference type="RefSeq" id="WP_144325698.1">
    <property type="nucleotide sequence ID" value="NZ_CAXOGR010000009.1"/>
</dbReference>
<dbReference type="InterPro" id="IPR050661">
    <property type="entry name" value="BglG_antiterminators"/>
</dbReference>
<evidence type="ECO:0000259" key="2">
    <source>
        <dbReference type="PROSITE" id="PS51372"/>
    </source>
</evidence>
<protein>
    <recommendedName>
        <fullName evidence="2">PRD domain-containing protein</fullName>
    </recommendedName>
</protein>
<feature type="domain" description="PRD" evidence="2">
    <location>
        <begin position="171"/>
        <end position="282"/>
    </location>
</feature>
<feature type="domain" description="PRD" evidence="2">
    <location>
        <begin position="65"/>
        <end position="170"/>
    </location>
</feature>
<sequence>MQVLKVMNNSLVLTLDEAGTECILMGKGIGYNKAIGHEIQDDEIEKVFILTDNKMLTNFVQLASTLDDTYINLVKKIIDHAATSYQIEVKDYLYLSLSDHISFVVKRLKEGNVGENFNYPDVMLYHKNEYRIGRYAVDLINKELQIQLPDSEATAIGLHFVNAKLESSSHQRDQSITKLMNNFEKIVQRIVGGKINRDTFTYSRFLTHLNYFSERVYEGNLFPDEDKEELYQTLAVKMTNEVAIIRAFEIFISKEYGLDITKQEKIYLLVHLHRIVEEQEREREKSI</sequence>
<dbReference type="Gene3D" id="1.10.1790.10">
    <property type="entry name" value="PRD domain"/>
    <property type="match status" value="2"/>
</dbReference>
<dbReference type="AlphaFoldDB" id="A0A8B5VU39"/>
<dbReference type="InterPro" id="IPR036634">
    <property type="entry name" value="PRD_sf"/>
</dbReference>
<dbReference type="SUPFAM" id="SSF63520">
    <property type="entry name" value="PTS-regulatory domain, PRD"/>
    <property type="match status" value="2"/>
</dbReference>
<dbReference type="Proteomes" id="UP000316316">
    <property type="component" value="Unassembled WGS sequence"/>
</dbReference>
<dbReference type="InterPro" id="IPR036650">
    <property type="entry name" value="CAT_RNA-bd_dom_sf"/>
</dbReference>
<dbReference type="PANTHER" id="PTHR30185">
    <property type="entry name" value="CRYPTIC BETA-GLUCOSIDE BGL OPERON ANTITERMINATOR"/>
    <property type="match status" value="1"/>
</dbReference>
<gene>
    <name evidence="3" type="ORF">AUF17_17990</name>
</gene>
<dbReference type="GO" id="GO:0006355">
    <property type="term" value="P:regulation of DNA-templated transcription"/>
    <property type="evidence" value="ECO:0007669"/>
    <property type="project" value="InterPro"/>
</dbReference>
<dbReference type="PANTHER" id="PTHR30185:SF15">
    <property type="entry name" value="CRYPTIC BETA-GLUCOSIDE BGL OPERON ANTITERMINATOR"/>
    <property type="match status" value="1"/>
</dbReference>
<dbReference type="Gene3D" id="2.30.24.10">
    <property type="entry name" value="CAT RNA-binding domain"/>
    <property type="match status" value="1"/>
</dbReference>
<dbReference type="SUPFAM" id="SSF50151">
    <property type="entry name" value="SacY-like RNA-binding domain"/>
    <property type="match status" value="1"/>
</dbReference>
<organism evidence="3 4">
    <name type="scientific">Enterococcus avium</name>
    <name type="common">Streptococcus avium</name>
    <dbReference type="NCBI Taxonomy" id="33945"/>
    <lineage>
        <taxon>Bacteria</taxon>
        <taxon>Bacillati</taxon>
        <taxon>Bacillota</taxon>
        <taxon>Bacilli</taxon>
        <taxon>Lactobacillales</taxon>
        <taxon>Enterococcaceae</taxon>
        <taxon>Enterococcus</taxon>
    </lineage>
</organism>
<accession>A0A8B5VU39</accession>
<dbReference type="SMART" id="SM01061">
    <property type="entry name" value="CAT_RBD"/>
    <property type="match status" value="1"/>
</dbReference>
<dbReference type="PROSITE" id="PS51372">
    <property type="entry name" value="PRD_2"/>
    <property type="match status" value="2"/>
</dbReference>
<dbReference type="EMBL" id="PDXQ01000002">
    <property type="protein sequence ID" value="TRZ28603.1"/>
    <property type="molecule type" value="Genomic_DNA"/>
</dbReference>
<proteinExistence type="predicted"/>
<keyword evidence="1" id="KW-0677">Repeat</keyword>
<reference evidence="3 4" key="1">
    <citation type="submission" date="2017-10" db="EMBL/GenBank/DDBJ databases">
        <title>FDA dAtabase for Regulatory Grade micrObial Sequences (FDA-ARGOS): Supporting development and validation of Infectious Disease Dx tests.</title>
        <authorList>
            <person name="Campos J."/>
            <person name="Goldberg B."/>
            <person name="Tallon L.J."/>
            <person name="Sadzewicz L."/>
            <person name="Sengamalay N."/>
            <person name="Ott S."/>
            <person name="Godinez A."/>
            <person name="Nagaraj S."/>
            <person name="Vyas G."/>
            <person name="Aluvathingal J."/>
            <person name="Nadendla S."/>
            <person name="Geyer C."/>
            <person name="Nandy P."/>
            <person name="Hobson J."/>
            <person name="Sichtig H."/>
        </authorList>
    </citation>
    <scope>NUCLEOTIDE SEQUENCE [LARGE SCALE GENOMIC DNA]</scope>
    <source>
        <strain evidence="3 4">FDAARGOS_185</strain>
    </source>
</reference>
<dbReference type="GO" id="GO:0003723">
    <property type="term" value="F:RNA binding"/>
    <property type="evidence" value="ECO:0007669"/>
    <property type="project" value="InterPro"/>
</dbReference>
<dbReference type="InterPro" id="IPR011608">
    <property type="entry name" value="PRD"/>
</dbReference>
<evidence type="ECO:0000313" key="3">
    <source>
        <dbReference type="EMBL" id="TRZ28603.1"/>
    </source>
</evidence>
<dbReference type="InterPro" id="IPR004341">
    <property type="entry name" value="CAT_RNA-bd_dom"/>
</dbReference>